<dbReference type="Proteomes" id="UP000732193">
    <property type="component" value="Unassembled WGS sequence"/>
</dbReference>
<dbReference type="AlphaFoldDB" id="A0AAE2VVL7"/>
<evidence type="ECO:0000313" key="4">
    <source>
        <dbReference type="EMBL" id="MBM1712383.1"/>
    </source>
</evidence>
<dbReference type="GO" id="GO:0016994">
    <property type="term" value="F:precorrin-6A reductase activity"/>
    <property type="evidence" value="ECO:0007669"/>
    <property type="project" value="InterPro"/>
</dbReference>
<gene>
    <name evidence="4" type="ORF">JQV55_02260</name>
</gene>
<keyword evidence="5" id="KW-1185">Reference proteome</keyword>
<keyword evidence="3" id="KW-0560">Oxidoreductase</keyword>
<dbReference type="EMBL" id="JAFBRM010000001">
    <property type="protein sequence ID" value="MBM1712383.1"/>
    <property type="molecule type" value="Genomic_DNA"/>
</dbReference>
<protein>
    <submittedName>
        <fullName evidence="4">Precorrin-6A/cobalt-precorrin-6A reductase</fullName>
    </submittedName>
</protein>
<sequence length="245" mass="26737">MEPTGHILLLAGSAEARQIAVALQEQGQTVRAVMSEPPRGADPMPVRYEVCADATEGRIAQAAKGARAIIDASHGFDGHMTRVGYRAAKACGLPFVTLSRPVWDTREDPLWQRAIDVASAMPLITPKERVFSATGWASLPEYASFRGASLMVRQTTVHQRAMPFDFVEPVFGTAPFSVADEIALFKERRVDVLIARNLGGVPSRPKLEAAKALRLRVILIDRPALPKGVFVVDQVAQVMKWVAEL</sequence>
<keyword evidence="2" id="KW-0169">Cobalamin biosynthesis</keyword>
<dbReference type="RefSeq" id="WP_203241108.1">
    <property type="nucleotide sequence ID" value="NZ_JAFBRH010000001.1"/>
</dbReference>
<evidence type="ECO:0000256" key="3">
    <source>
        <dbReference type="ARBA" id="ARBA00023002"/>
    </source>
</evidence>
<proteinExistence type="predicted"/>
<comment type="caution">
    <text evidence="4">The sequence shown here is derived from an EMBL/GenBank/DDBJ whole genome shotgun (WGS) entry which is preliminary data.</text>
</comment>
<dbReference type="PROSITE" id="PS51014">
    <property type="entry name" value="COBK_CBIJ"/>
    <property type="match status" value="1"/>
</dbReference>
<organism evidence="4 5">
    <name type="scientific">Sulfitobacter geojensis</name>
    <dbReference type="NCBI Taxonomy" id="1342299"/>
    <lineage>
        <taxon>Bacteria</taxon>
        <taxon>Pseudomonadati</taxon>
        <taxon>Pseudomonadota</taxon>
        <taxon>Alphaproteobacteria</taxon>
        <taxon>Rhodobacterales</taxon>
        <taxon>Roseobacteraceae</taxon>
        <taxon>Sulfitobacter</taxon>
    </lineage>
</organism>
<dbReference type="Pfam" id="PF02571">
    <property type="entry name" value="CbiJ"/>
    <property type="match status" value="1"/>
</dbReference>
<dbReference type="GO" id="GO:0009236">
    <property type="term" value="P:cobalamin biosynthetic process"/>
    <property type="evidence" value="ECO:0007669"/>
    <property type="project" value="UniProtKB-KW"/>
</dbReference>
<dbReference type="PANTHER" id="PTHR36925">
    <property type="entry name" value="COBALT-PRECORRIN-6A REDUCTASE"/>
    <property type="match status" value="1"/>
</dbReference>
<evidence type="ECO:0000313" key="5">
    <source>
        <dbReference type="Proteomes" id="UP000732193"/>
    </source>
</evidence>
<name>A0AAE2VVL7_9RHOB</name>
<accession>A0AAE2VVL7</accession>
<dbReference type="InterPro" id="IPR003723">
    <property type="entry name" value="Precorrin-6x_reduct"/>
</dbReference>
<dbReference type="PANTHER" id="PTHR36925:SF1">
    <property type="entry name" value="COBALT-PRECORRIN-6A REDUCTASE"/>
    <property type="match status" value="1"/>
</dbReference>
<comment type="pathway">
    <text evidence="1">Cofactor biosynthesis; adenosylcobalamin biosynthesis.</text>
</comment>
<evidence type="ECO:0000256" key="2">
    <source>
        <dbReference type="ARBA" id="ARBA00022573"/>
    </source>
</evidence>
<reference evidence="4 5" key="1">
    <citation type="submission" date="2021-01" db="EMBL/GenBank/DDBJ databases">
        <title>Diatom-associated Roseobacters Show Island Model of Population Structure.</title>
        <authorList>
            <person name="Qu L."/>
            <person name="Feng X."/>
            <person name="Chen Y."/>
            <person name="Li L."/>
            <person name="Wang X."/>
            <person name="Hu Z."/>
            <person name="Wang H."/>
            <person name="Luo H."/>
        </authorList>
    </citation>
    <scope>NUCLEOTIDE SEQUENCE [LARGE SCALE GENOMIC DNA]</scope>
    <source>
        <strain evidence="4 5">TR60-84</strain>
    </source>
</reference>
<evidence type="ECO:0000256" key="1">
    <source>
        <dbReference type="ARBA" id="ARBA00004953"/>
    </source>
</evidence>